<organism evidence="1 2">
    <name type="scientific">Kribbella koreensis</name>
    <dbReference type="NCBI Taxonomy" id="57909"/>
    <lineage>
        <taxon>Bacteria</taxon>
        <taxon>Bacillati</taxon>
        <taxon>Actinomycetota</taxon>
        <taxon>Actinomycetes</taxon>
        <taxon>Propionibacteriales</taxon>
        <taxon>Kribbellaceae</taxon>
        <taxon>Kribbella</taxon>
    </lineage>
</organism>
<reference evidence="2" key="1">
    <citation type="journal article" date="2019" name="Int. J. Syst. Evol. Microbiol.">
        <title>The Global Catalogue of Microorganisms (GCM) 10K type strain sequencing project: providing services to taxonomists for standard genome sequencing and annotation.</title>
        <authorList>
            <consortium name="The Broad Institute Genomics Platform"/>
            <consortium name="The Broad Institute Genome Sequencing Center for Infectious Disease"/>
            <person name="Wu L."/>
            <person name="Ma J."/>
        </authorList>
    </citation>
    <scope>NUCLEOTIDE SEQUENCE [LARGE SCALE GENOMIC DNA]</scope>
    <source>
        <strain evidence="2">JCM 10977</strain>
    </source>
</reference>
<dbReference type="PANTHER" id="PTHR43611:SF3">
    <property type="entry name" value="FLAVIN MONONUCLEOTIDE HYDROLASE 1, CHLOROPLATIC"/>
    <property type="match status" value="1"/>
</dbReference>
<gene>
    <name evidence="1" type="ORF">GCM10009554_00920</name>
</gene>
<evidence type="ECO:0000313" key="1">
    <source>
        <dbReference type="EMBL" id="GAA0923010.1"/>
    </source>
</evidence>
<keyword evidence="2" id="KW-1185">Reference proteome</keyword>
<name>A0ABP3ZP04_9ACTN</name>
<dbReference type="Proteomes" id="UP001500542">
    <property type="component" value="Unassembled WGS sequence"/>
</dbReference>
<dbReference type="NCBIfam" id="TIGR01509">
    <property type="entry name" value="HAD-SF-IA-v3"/>
    <property type="match status" value="1"/>
</dbReference>
<dbReference type="Pfam" id="PF00702">
    <property type="entry name" value="Hydrolase"/>
    <property type="match status" value="1"/>
</dbReference>
<evidence type="ECO:0000313" key="2">
    <source>
        <dbReference type="Proteomes" id="UP001500542"/>
    </source>
</evidence>
<dbReference type="PRINTS" id="PR00413">
    <property type="entry name" value="HADHALOGNASE"/>
</dbReference>
<dbReference type="SUPFAM" id="SSF56784">
    <property type="entry name" value="HAD-like"/>
    <property type="match status" value="1"/>
</dbReference>
<comment type="caution">
    <text evidence="1">The sequence shown here is derived from an EMBL/GenBank/DDBJ whole genome shotgun (WGS) entry which is preliminary data.</text>
</comment>
<dbReference type="InterPro" id="IPR036412">
    <property type="entry name" value="HAD-like_sf"/>
</dbReference>
<dbReference type="EMBL" id="BAAAHK010000001">
    <property type="protein sequence ID" value="GAA0923010.1"/>
    <property type="molecule type" value="Genomic_DNA"/>
</dbReference>
<evidence type="ECO:0008006" key="3">
    <source>
        <dbReference type="Google" id="ProtNLM"/>
    </source>
</evidence>
<accession>A0ABP3ZP04</accession>
<dbReference type="InterPro" id="IPR023214">
    <property type="entry name" value="HAD_sf"/>
</dbReference>
<dbReference type="Gene3D" id="3.40.50.1000">
    <property type="entry name" value="HAD superfamily/HAD-like"/>
    <property type="match status" value="1"/>
</dbReference>
<dbReference type="SFLD" id="SFLDG01129">
    <property type="entry name" value="C1.5:_HAD__Beta-PGM__Phosphata"/>
    <property type="match status" value="1"/>
</dbReference>
<sequence length="209" mass="23196">MPLAEIDTVLFDADGVIQRPTIDWRGTLAGFVPPEAADEFVLDLMVSERPSIAGKGDFREAVAEVLDRWSSTASVDEVMQLWHRFEADPVVVGWIQELRAAGVGCHLATNQQSYRRAIMNDERHYGDWFDQSFYSCDLGLAKPDPAYFKAILTAVDRPGATTLFIDDNQPNIDGAREAGLHAELYDLSEGLEVLRSLLERYGLTVSSSS</sequence>
<dbReference type="PANTHER" id="PTHR43611">
    <property type="entry name" value="ALPHA-D-GLUCOSE 1-PHOSPHATE PHOSPHATASE"/>
    <property type="match status" value="1"/>
</dbReference>
<proteinExistence type="predicted"/>
<protein>
    <recommendedName>
        <fullName evidence="3">Hydrolase of the HAD superfamily</fullName>
    </recommendedName>
</protein>
<dbReference type="SFLD" id="SFLDS00003">
    <property type="entry name" value="Haloacid_Dehalogenase"/>
    <property type="match status" value="1"/>
</dbReference>
<dbReference type="RefSeq" id="WP_343963542.1">
    <property type="nucleotide sequence ID" value="NZ_BAAAHK010000001.1"/>
</dbReference>
<dbReference type="InterPro" id="IPR006439">
    <property type="entry name" value="HAD-SF_hydro_IA"/>
</dbReference>